<organism evidence="2 3">
    <name type="scientific">Symbiodinium natans</name>
    <dbReference type="NCBI Taxonomy" id="878477"/>
    <lineage>
        <taxon>Eukaryota</taxon>
        <taxon>Sar</taxon>
        <taxon>Alveolata</taxon>
        <taxon>Dinophyceae</taxon>
        <taxon>Suessiales</taxon>
        <taxon>Symbiodiniaceae</taxon>
        <taxon>Symbiodinium</taxon>
    </lineage>
</organism>
<proteinExistence type="predicted"/>
<dbReference type="AlphaFoldDB" id="A0A812S5G4"/>
<gene>
    <name evidence="2" type="ORF">SNAT2548_LOCUS25734</name>
</gene>
<keyword evidence="3" id="KW-1185">Reference proteome</keyword>
<dbReference type="EMBL" id="CAJNDS010002406">
    <property type="protein sequence ID" value="CAE7462311.1"/>
    <property type="molecule type" value="Genomic_DNA"/>
</dbReference>
<protein>
    <submittedName>
        <fullName evidence="2">Uncharacterized protein</fullName>
    </submittedName>
</protein>
<feature type="region of interest" description="Disordered" evidence="1">
    <location>
        <begin position="384"/>
        <end position="412"/>
    </location>
</feature>
<name>A0A812S5G4_9DINO</name>
<evidence type="ECO:0000313" key="2">
    <source>
        <dbReference type="EMBL" id="CAE7462311.1"/>
    </source>
</evidence>
<dbReference type="Proteomes" id="UP000604046">
    <property type="component" value="Unassembled WGS sequence"/>
</dbReference>
<reference evidence="2" key="1">
    <citation type="submission" date="2021-02" db="EMBL/GenBank/DDBJ databases">
        <authorList>
            <person name="Dougan E. K."/>
            <person name="Rhodes N."/>
            <person name="Thang M."/>
            <person name="Chan C."/>
        </authorList>
    </citation>
    <scope>NUCLEOTIDE SEQUENCE</scope>
</reference>
<feature type="compositionally biased region" description="Acidic residues" evidence="1">
    <location>
        <begin position="384"/>
        <end position="401"/>
    </location>
</feature>
<sequence length="1042" mass="117879">MVASKKRPAAAAAVKSDDVGKKNGGSEQPKKKSLKQAVEDVKEGMKQWVEEDRNEEGLVTSEHRDKGKAEKMKAMRKAGALPPYIVDLYDRQAESKESPRRFRTMLVNSLFTRTKSGKYCLDDKAPMFQEARTVYQKKYGCDGTESYTRLVMQGLFFQNNPEAMEKAIQAKEVIVTKDEEDGTEFFSFRKRTSGTERGSHSALTITREKKGKQDQALELEDLFGKLEWSYDFKKGDEKKIVQGEKIPPSMSKLLDQAAAAQVRLAGESMKVLKKQLCSCIKLPENSEKWNGLKQETVACQKLLADVRHIISWKEMPNGNEITKENFDAFMTDVAAKTVGAKTFQKQQEPTSLMSGTVREGYFELASASYNLEFFLLRNAPVFEDGDDHDDDDDDDDEDTEEPAERHHHHGKPSMLARKLLELFAWGDMSPQLVQSLAEAGLKDSLSALEEHGLHNSTSSSSREGQVLAPAALEGSCLYELSELAAIGARGRYKNKCYGDLMAKAEPMIRLAAPYQVRLNFSNPPGEHLQEMMLPHELFATMFEFERPSFDANISGTAETRAMFWERMRTVPHPCWPTHPVQHRDLTFAIPVSVHGDEVPISGIGKQWAKKMLNVSWSSLTGNKSTKSSQYWSFALIEKTGIAQGPRKTVTMMWKILAWSLRALWSGYWPTTDYEGRERRVGMKMGLAGNACVLQCFQLMAGEFPTGTLQACKAGQPLAKGFFGVCWAVLGDLDYYVAGLNLPSYNNSNMPCSLCRCSLSGPATWSNFTAGAPWRATMWTPETWHAWEGKSTNPLFQEVPGMSVLQVCCDYMHSKYLGTDMVQFGSILMILCFELMHRTPEDNLMSCWRHIREYYRIHNTPVRFRSMTRLTMFVRKSGGPKLRGKAAEIRHFAEVLLSLWQSQCDNTQLLHRKITLLLKKNVMMERLMTEHRDKLFFEDDEARAFEEACSDMLLLHADLAKYYAGLGKQYFSLTSKTHMLQHAALLSKCLSPRLVWCFVGEDFQQKAQRLASMSLKGNTGVYAVNKMFRHYRLGLSLLFDAAS</sequence>
<comment type="caution">
    <text evidence="2">The sequence shown here is derived from an EMBL/GenBank/DDBJ whole genome shotgun (WGS) entry which is preliminary data.</text>
</comment>
<accession>A0A812S5G4</accession>
<feature type="compositionally biased region" description="Basic and acidic residues" evidence="1">
    <location>
        <begin position="37"/>
        <end position="51"/>
    </location>
</feature>
<evidence type="ECO:0000313" key="3">
    <source>
        <dbReference type="Proteomes" id="UP000604046"/>
    </source>
</evidence>
<feature type="region of interest" description="Disordered" evidence="1">
    <location>
        <begin position="1"/>
        <end position="68"/>
    </location>
</feature>
<evidence type="ECO:0000256" key="1">
    <source>
        <dbReference type="SAM" id="MobiDB-lite"/>
    </source>
</evidence>